<dbReference type="GO" id="GO:0009383">
    <property type="term" value="F:rRNA (cytosine-C5-)-methyltransferase activity"/>
    <property type="evidence" value="ECO:0007669"/>
    <property type="project" value="TreeGrafter"/>
</dbReference>
<evidence type="ECO:0000256" key="4">
    <source>
        <dbReference type="ARBA" id="ARBA00022490"/>
    </source>
</evidence>
<evidence type="ECO:0000256" key="10">
    <source>
        <dbReference type="ARBA" id="ARBA00030399"/>
    </source>
</evidence>
<dbReference type="Proteomes" id="UP000250928">
    <property type="component" value="Unassembled WGS sequence"/>
</dbReference>
<dbReference type="Pfam" id="PF01029">
    <property type="entry name" value="NusB"/>
    <property type="match status" value="1"/>
</dbReference>
<evidence type="ECO:0000256" key="8">
    <source>
        <dbReference type="ARBA" id="ARBA00022691"/>
    </source>
</evidence>
<evidence type="ECO:0000256" key="1">
    <source>
        <dbReference type="ARBA" id="ARBA00002724"/>
    </source>
</evidence>
<dbReference type="PRINTS" id="PR02008">
    <property type="entry name" value="RCMTFAMILY"/>
</dbReference>
<keyword evidence="6 13" id="KW-0489">Methyltransferase</keyword>
<dbReference type="InterPro" id="IPR054728">
    <property type="entry name" value="RsmB-like_ferredoxin"/>
</dbReference>
<keyword evidence="4" id="KW-0963">Cytoplasm</keyword>
<dbReference type="GO" id="GO:0070475">
    <property type="term" value="P:rRNA base methylation"/>
    <property type="evidence" value="ECO:0007669"/>
    <property type="project" value="TreeGrafter"/>
</dbReference>
<dbReference type="InterPro" id="IPR049560">
    <property type="entry name" value="MeTrfase_RsmB-F_NOP2_cat"/>
</dbReference>
<comment type="similarity">
    <text evidence="13">Belongs to the class I-like SAM-binding methyltransferase superfamily. RsmB/NOP family.</text>
</comment>
<dbReference type="EC" id="2.1.1.176" evidence="3"/>
<evidence type="ECO:0000256" key="9">
    <source>
        <dbReference type="ARBA" id="ARBA00022884"/>
    </source>
</evidence>
<comment type="subcellular location">
    <subcellularLocation>
        <location evidence="2">Cytoplasm</location>
    </subcellularLocation>
</comment>
<dbReference type="AlphaFoldDB" id="A0A6N4DSJ0"/>
<dbReference type="GO" id="GO:0005829">
    <property type="term" value="C:cytosol"/>
    <property type="evidence" value="ECO:0007669"/>
    <property type="project" value="TreeGrafter"/>
</dbReference>
<feature type="binding site" evidence="13">
    <location>
        <position position="286"/>
    </location>
    <ligand>
        <name>S-adenosyl-L-methionine</name>
        <dbReference type="ChEBI" id="CHEBI:59789"/>
    </ligand>
</feature>
<dbReference type="NCBIfam" id="TIGR00563">
    <property type="entry name" value="rsmB"/>
    <property type="match status" value="1"/>
</dbReference>
<name>A0A6N4DSJ0_9GAMM</name>
<dbReference type="Pfam" id="PF01189">
    <property type="entry name" value="Methyltr_RsmB-F"/>
    <property type="match status" value="1"/>
</dbReference>
<evidence type="ECO:0000256" key="3">
    <source>
        <dbReference type="ARBA" id="ARBA00012140"/>
    </source>
</evidence>
<dbReference type="PANTHER" id="PTHR22807:SF61">
    <property type="entry name" value="NOL1_NOP2_SUN FAMILY PROTEIN _ ANTITERMINATION NUSB DOMAIN-CONTAINING PROTEIN"/>
    <property type="match status" value="1"/>
</dbReference>
<evidence type="ECO:0000313" key="15">
    <source>
        <dbReference type="EMBL" id="PUE02920.1"/>
    </source>
</evidence>
<dbReference type="SUPFAM" id="SSF48013">
    <property type="entry name" value="NusB-like"/>
    <property type="match status" value="1"/>
</dbReference>
<feature type="active site" description="Nucleophile" evidence="13">
    <location>
        <position position="358"/>
    </location>
</feature>
<dbReference type="NCBIfam" id="NF008149">
    <property type="entry name" value="PRK10901.1"/>
    <property type="match status" value="1"/>
</dbReference>
<dbReference type="Pfam" id="PF22458">
    <property type="entry name" value="RsmF-B_ferredox"/>
    <property type="match status" value="1"/>
</dbReference>
<evidence type="ECO:0000256" key="5">
    <source>
        <dbReference type="ARBA" id="ARBA00022552"/>
    </source>
</evidence>
<comment type="caution">
    <text evidence="15">The sequence shown here is derived from an EMBL/GenBank/DDBJ whole genome shotgun (WGS) entry which is preliminary data.</text>
</comment>
<keyword evidence="8 13" id="KW-0949">S-adenosyl-L-methionine</keyword>
<keyword evidence="5" id="KW-0698">rRNA processing</keyword>
<dbReference type="PANTHER" id="PTHR22807">
    <property type="entry name" value="NOP2 YEAST -RELATED NOL1/NOP2/FMU SUN DOMAIN-CONTAINING"/>
    <property type="match status" value="1"/>
</dbReference>
<evidence type="ECO:0000259" key="14">
    <source>
        <dbReference type="PROSITE" id="PS51686"/>
    </source>
</evidence>
<dbReference type="InterPro" id="IPR001678">
    <property type="entry name" value="MeTrfase_RsmB-F_NOP2_dom"/>
</dbReference>
<feature type="binding site" evidence="13">
    <location>
        <position position="305"/>
    </location>
    <ligand>
        <name>S-adenosyl-L-methionine</name>
        <dbReference type="ChEBI" id="CHEBI:59789"/>
    </ligand>
</feature>
<dbReference type="InterPro" id="IPR006027">
    <property type="entry name" value="NusB_RsmB_TIM44"/>
</dbReference>
<dbReference type="Gene3D" id="1.10.940.10">
    <property type="entry name" value="NusB-like"/>
    <property type="match status" value="1"/>
</dbReference>
<organism evidence="15 16">
    <name type="scientific">Candidatus Sedimenticola endophacoides</name>
    <dbReference type="NCBI Taxonomy" id="2548426"/>
    <lineage>
        <taxon>Bacteria</taxon>
        <taxon>Pseudomonadati</taxon>
        <taxon>Pseudomonadota</taxon>
        <taxon>Gammaproteobacteria</taxon>
        <taxon>Chromatiales</taxon>
        <taxon>Sedimenticolaceae</taxon>
        <taxon>Sedimenticola</taxon>
    </lineage>
</organism>
<evidence type="ECO:0000256" key="12">
    <source>
        <dbReference type="ARBA" id="ARBA00047283"/>
    </source>
</evidence>
<dbReference type="Gene3D" id="1.10.287.730">
    <property type="entry name" value="Helix hairpin bin"/>
    <property type="match status" value="1"/>
</dbReference>
<dbReference type="InterPro" id="IPR035926">
    <property type="entry name" value="NusB-like_sf"/>
</dbReference>
<evidence type="ECO:0000256" key="7">
    <source>
        <dbReference type="ARBA" id="ARBA00022679"/>
    </source>
</evidence>
<proteinExistence type="inferred from homology"/>
<feature type="domain" description="SAM-dependent MTase RsmB/NOP-type" evidence="14">
    <location>
        <begin position="147"/>
        <end position="416"/>
    </location>
</feature>
<evidence type="ECO:0000256" key="2">
    <source>
        <dbReference type="ARBA" id="ARBA00004496"/>
    </source>
</evidence>
<evidence type="ECO:0000256" key="13">
    <source>
        <dbReference type="PROSITE-ProRule" id="PRU01023"/>
    </source>
</evidence>
<dbReference type="FunFam" id="3.40.50.150:FF:000022">
    <property type="entry name" value="Ribosomal RNA small subunit methyltransferase B"/>
    <property type="match status" value="1"/>
</dbReference>
<evidence type="ECO:0000313" key="16">
    <source>
        <dbReference type="Proteomes" id="UP000250928"/>
    </source>
</evidence>
<dbReference type="GO" id="GO:0003723">
    <property type="term" value="F:RNA binding"/>
    <property type="evidence" value="ECO:0007669"/>
    <property type="project" value="UniProtKB-UniRule"/>
</dbReference>
<dbReference type="InterPro" id="IPR023267">
    <property type="entry name" value="RCMT"/>
</dbReference>
<evidence type="ECO:0000256" key="11">
    <source>
        <dbReference type="ARBA" id="ARBA00031088"/>
    </source>
</evidence>
<comment type="catalytic activity">
    <reaction evidence="12">
        <text>cytidine(967) in 16S rRNA + S-adenosyl-L-methionine = 5-methylcytidine(967) in 16S rRNA + S-adenosyl-L-homocysteine + H(+)</text>
        <dbReference type="Rhea" id="RHEA:42748"/>
        <dbReference type="Rhea" id="RHEA-COMP:10219"/>
        <dbReference type="Rhea" id="RHEA-COMP:10220"/>
        <dbReference type="ChEBI" id="CHEBI:15378"/>
        <dbReference type="ChEBI" id="CHEBI:57856"/>
        <dbReference type="ChEBI" id="CHEBI:59789"/>
        <dbReference type="ChEBI" id="CHEBI:74483"/>
        <dbReference type="ChEBI" id="CHEBI:82748"/>
        <dbReference type="EC" id="2.1.1.176"/>
    </reaction>
</comment>
<keyword evidence="9 13" id="KW-0694">RNA-binding</keyword>
<dbReference type="InterPro" id="IPR004573">
    <property type="entry name" value="rRNA_ssu_MeTfrase_B"/>
</dbReference>
<feature type="binding site" evidence="13">
    <location>
        <begin position="237"/>
        <end position="243"/>
    </location>
    <ligand>
        <name>S-adenosyl-L-methionine</name>
        <dbReference type="ChEBI" id="CHEBI:59789"/>
    </ligand>
</feature>
<evidence type="ECO:0000256" key="6">
    <source>
        <dbReference type="ARBA" id="ARBA00022603"/>
    </source>
</evidence>
<comment type="function">
    <text evidence="1">Specifically methylates the cytosine at position 967 (m5C967) of 16S rRNA.</text>
</comment>
<accession>A0A6N4DSJ0</accession>
<dbReference type="CDD" id="cd02440">
    <property type="entry name" value="AdoMet_MTases"/>
    <property type="match status" value="1"/>
</dbReference>
<protein>
    <recommendedName>
        <fullName evidence="3">16S rRNA (cytosine(967)-C(5))-methyltransferase</fullName>
        <ecNumber evidence="3">2.1.1.176</ecNumber>
    </recommendedName>
    <alternativeName>
        <fullName evidence="10">16S rRNA m5C967 methyltransferase</fullName>
    </alternativeName>
    <alternativeName>
        <fullName evidence="11">rRNA (cytosine-C(5)-)-methyltransferase RsmB</fullName>
    </alternativeName>
</protein>
<dbReference type="Gene3D" id="3.30.70.1170">
    <property type="entry name" value="Sun protein, domain 3"/>
    <property type="match status" value="1"/>
</dbReference>
<feature type="binding site" evidence="13">
    <location>
        <position position="260"/>
    </location>
    <ligand>
        <name>S-adenosyl-L-methionine</name>
        <dbReference type="ChEBI" id="CHEBI:59789"/>
    </ligand>
</feature>
<dbReference type="InterPro" id="IPR029063">
    <property type="entry name" value="SAM-dependent_MTases_sf"/>
</dbReference>
<dbReference type="GO" id="GO:0006355">
    <property type="term" value="P:regulation of DNA-templated transcription"/>
    <property type="evidence" value="ECO:0007669"/>
    <property type="project" value="InterPro"/>
</dbReference>
<dbReference type="PROSITE" id="PS51686">
    <property type="entry name" value="SAM_MT_RSMB_NOP"/>
    <property type="match status" value="1"/>
</dbReference>
<dbReference type="SUPFAM" id="SSF53335">
    <property type="entry name" value="S-adenosyl-L-methionine-dependent methyltransferases"/>
    <property type="match status" value="1"/>
</dbReference>
<dbReference type="EMBL" id="PQCO01000170">
    <property type="protein sequence ID" value="PUE02920.1"/>
    <property type="molecule type" value="Genomic_DNA"/>
</dbReference>
<sequence length="418" mass="46182">MQQGRSLSDLFETGLAGAEPADHALIKEICFGVARWFPQLEALGRSLIARPLKPRDGEVMALVYIGLYQLLHMRIPEHAVVQETVEAARSPRRPWATGLVNGVLRRFQRERQALLDGLEADAAALHALPPWLLERLRQAWPGQWRAIAGALCSRPPMTLRVNASRTNPRDYFERLALAALPARPLSGVPGALVLDQAVAVSALPGFGQGEVSVQDAGAQLAAALLDPHPGERVLDACAAPGGKSCHLLERCPDLELWSVDIDGARLERVRENLQRIGCRAHLRQGDAAAPEGDWARQRYDRILLDVPCSATGVIRRHPDIKLLRRDRDIGRLAALQGRILDAVWPLLKPGGMLVYATCSLLPEENQQQVERFLRRRDEARERPITAAWGHPLAVGRQTLPGEGTMDGFYYACLEKRTP</sequence>
<dbReference type="Gene3D" id="3.40.50.150">
    <property type="entry name" value="Vaccinia Virus protein VP39"/>
    <property type="match status" value="1"/>
</dbReference>
<keyword evidence="7 13" id="KW-0808">Transferase</keyword>
<reference evidence="15 16" key="1">
    <citation type="submission" date="2018-01" db="EMBL/GenBank/DDBJ databases">
        <title>Novel co-symbiosis in the lucinid bivalve Phacoides pectinatus.</title>
        <authorList>
            <person name="Lim S.J."/>
            <person name="Davis B.G."/>
            <person name="Gill D.E."/>
            <person name="Engel A.S."/>
            <person name="Anderson L.C."/>
            <person name="Campbell B.J."/>
        </authorList>
    </citation>
    <scope>NUCLEOTIDE SEQUENCE [LARGE SCALE GENOMIC DNA]</scope>
    <source>
        <strain evidence="15">N3_P5</strain>
    </source>
</reference>
<gene>
    <name evidence="15" type="ORF">C3L24_05360</name>
</gene>